<dbReference type="PANTHER" id="PTHR11661:SF1">
    <property type="entry name" value="LARGE RIBOSOMAL SUBUNIT PROTEIN UL11M"/>
    <property type="match status" value="1"/>
</dbReference>
<dbReference type="InterPro" id="IPR036796">
    <property type="entry name" value="Ribosomal_uL11_N_sf"/>
</dbReference>
<evidence type="ECO:0000256" key="1">
    <source>
        <dbReference type="ARBA" id="ARBA00010537"/>
    </source>
</evidence>
<organism evidence="12 13">
    <name type="scientific">Candidatus Nealsonbacteria bacterium RIFCSPLOWO2_02_39_8</name>
    <dbReference type="NCBI Taxonomy" id="1801674"/>
    <lineage>
        <taxon>Bacteria</taxon>
        <taxon>Candidatus Nealsoniibacteriota</taxon>
    </lineage>
</organism>
<keyword evidence="6 7" id="KW-0687">Ribonucleoprotein</keyword>
<keyword evidence="2 7" id="KW-0488">Methylation</keyword>
<dbReference type="PROSITE" id="PS00359">
    <property type="entry name" value="RIBOSOMAL_L11"/>
    <property type="match status" value="1"/>
</dbReference>
<evidence type="ECO:0000256" key="8">
    <source>
        <dbReference type="RuleBase" id="RU003978"/>
    </source>
</evidence>
<name>A0A1G2EGK1_9BACT</name>
<evidence type="ECO:0000256" key="9">
    <source>
        <dbReference type="RuleBase" id="RU003979"/>
    </source>
</evidence>
<comment type="caution">
    <text evidence="12">The sequence shown here is derived from an EMBL/GenBank/DDBJ whole genome shotgun (WGS) entry which is preliminary data.</text>
</comment>
<dbReference type="Pfam" id="PF03946">
    <property type="entry name" value="Ribosomal_L11_N"/>
    <property type="match status" value="1"/>
</dbReference>
<dbReference type="Gene3D" id="3.30.1550.10">
    <property type="entry name" value="Ribosomal protein L11/L12, N-terminal domain"/>
    <property type="match status" value="1"/>
</dbReference>
<dbReference type="InterPro" id="IPR020784">
    <property type="entry name" value="Ribosomal_uL11_N"/>
</dbReference>
<dbReference type="AlphaFoldDB" id="A0A1G2EGK1"/>
<evidence type="ECO:0000256" key="3">
    <source>
        <dbReference type="ARBA" id="ARBA00022730"/>
    </source>
</evidence>
<evidence type="ECO:0000256" key="4">
    <source>
        <dbReference type="ARBA" id="ARBA00022884"/>
    </source>
</evidence>
<gene>
    <name evidence="7" type="primary">rplK</name>
    <name evidence="12" type="ORF">A2W71_03220</name>
</gene>
<dbReference type="HAMAP" id="MF_00736">
    <property type="entry name" value="Ribosomal_uL11"/>
    <property type="match status" value="1"/>
</dbReference>
<dbReference type="InterPro" id="IPR036769">
    <property type="entry name" value="Ribosomal_uL11_C_sf"/>
</dbReference>
<keyword evidence="5 7" id="KW-0689">Ribosomal protein</keyword>
<comment type="subunit">
    <text evidence="7">Part of the ribosomal stalk of the 50S ribosomal subunit. Interacts with L10 and the large rRNA to form the base of the stalk. L10 forms an elongated spine to which L12 dimers bind in a sequential fashion forming a multimeric L10(L12)X complex.</text>
</comment>
<evidence type="ECO:0000313" key="13">
    <source>
        <dbReference type="Proteomes" id="UP000176216"/>
    </source>
</evidence>
<evidence type="ECO:0000259" key="11">
    <source>
        <dbReference type="Pfam" id="PF03946"/>
    </source>
</evidence>
<evidence type="ECO:0000256" key="7">
    <source>
        <dbReference type="HAMAP-Rule" id="MF_00736"/>
    </source>
</evidence>
<dbReference type="NCBIfam" id="TIGR01632">
    <property type="entry name" value="L11_bact"/>
    <property type="match status" value="1"/>
</dbReference>
<evidence type="ECO:0000256" key="6">
    <source>
        <dbReference type="ARBA" id="ARBA00023274"/>
    </source>
</evidence>
<dbReference type="Gene3D" id="1.10.10.250">
    <property type="entry name" value="Ribosomal protein L11, C-terminal domain"/>
    <property type="match status" value="1"/>
</dbReference>
<dbReference type="PANTHER" id="PTHR11661">
    <property type="entry name" value="60S RIBOSOMAL PROTEIN L12"/>
    <property type="match status" value="1"/>
</dbReference>
<accession>A0A1G2EGK1</accession>
<dbReference type="GO" id="GO:0070180">
    <property type="term" value="F:large ribosomal subunit rRNA binding"/>
    <property type="evidence" value="ECO:0007669"/>
    <property type="project" value="UniProtKB-UniRule"/>
</dbReference>
<dbReference type="Pfam" id="PF00298">
    <property type="entry name" value="Ribosomal_L11"/>
    <property type="match status" value="1"/>
</dbReference>
<dbReference type="InterPro" id="IPR000911">
    <property type="entry name" value="Ribosomal_uL11"/>
</dbReference>
<comment type="similarity">
    <text evidence="1 7 8">Belongs to the universal ribosomal protein uL11 family.</text>
</comment>
<protein>
    <recommendedName>
        <fullName evidence="7">Large ribosomal subunit protein uL11</fullName>
    </recommendedName>
</protein>
<comment type="function">
    <text evidence="7 9">Forms part of the ribosomal stalk which helps the ribosome interact with GTP-bound translation factors.</text>
</comment>
<dbReference type="SUPFAM" id="SSF46906">
    <property type="entry name" value="Ribosomal protein L11, C-terminal domain"/>
    <property type="match status" value="1"/>
</dbReference>
<dbReference type="CDD" id="cd00349">
    <property type="entry name" value="Ribosomal_L11"/>
    <property type="match status" value="1"/>
</dbReference>
<dbReference type="SUPFAM" id="SSF54747">
    <property type="entry name" value="Ribosomal L11/L12e N-terminal domain"/>
    <property type="match status" value="1"/>
</dbReference>
<dbReference type="FunFam" id="1.10.10.250:FF:000001">
    <property type="entry name" value="50S ribosomal protein L11"/>
    <property type="match status" value="1"/>
</dbReference>
<dbReference type="SMART" id="SM00649">
    <property type="entry name" value="RL11"/>
    <property type="match status" value="1"/>
</dbReference>
<keyword evidence="4 7" id="KW-0694">RNA-binding</keyword>
<dbReference type="InterPro" id="IPR020783">
    <property type="entry name" value="Ribosomal_uL11_C"/>
</dbReference>
<dbReference type="Proteomes" id="UP000176216">
    <property type="component" value="Unassembled WGS sequence"/>
</dbReference>
<sequence>MMKKIKSVVKLPIQAAKANPAPPVGPSLAPHGINISEFCQKFNELTKDQVGFVVPVEVTVFEDRTYVLKLKQPLASDLIKKAAGVEKGSGVPNKTKVGKITKDQLKEIAERKMPDLNTENIDAAMKTMAGTAKNMGIEIVE</sequence>
<evidence type="ECO:0000259" key="10">
    <source>
        <dbReference type="Pfam" id="PF00298"/>
    </source>
</evidence>
<dbReference type="GO" id="GO:0003735">
    <property type="term" value="F:structural constituent of ribosome"/>
    <property type="evidence" value="ECO:0007669"/>
    <property type="project" value="InterPro"/>
</dbReference>
<feature type="domain" description="Large ribosomal subunit protein uL11 N-terminal" evidence="11">
    <location>
        <begin position="9"/>
        <end position="66"/>
    </location>
</feature>
<comment type="PTM">
    <text evidence="7 9">One or more lysine residues are methylated.</text>
</comment>
<dbReference type="InterPro" id="IPR020785">
    <property type="entry name" value="Ribosomal_uL11_CS"/>
</dbReference>
<dbReference type="GO" id="GO:0006412">
    <property type="term" value="P:translation"/>
    <property type="evidence" value="ECO:0007669"/>
    <property type="project" value="UniProtKB-UniRule"/>
</dbReference>
<dbReference type="InterPro" id="IPR006519">
    <property type="entry name" value="Ribosomal_uL11_bac-typ"/>
</dbReference>
<evidence type="ECO:0000256" key="2">
    <source>
        <dbReference type="ARBA" id="ARBA00022481"/>
    </source>
</evidence>
<dbReference type="EMBL" id="MHMJ01000040">
    <property type="protein sequence ID" value="OGZ24887.1"/>
    <property type="molecule type" value="Genomic_DNA"/>
</dbReference>
<reference evidence="12 13" key="1">
    <citation type="journal article" date="2016" name="Nat. Commun.">
        <title>Thousands of microbial genomes shed light on interconnected biogeochemical processes in an aquifer system.</title>
        <authorList>
            <person name="Anantharaman K."/>
            <person name="Brown C.T."/>
            <person name="Hug L.A."/>
            <person name="Sharon I."/>
            <person name="Castelle C.J."/>
            <person name="Probst A.J."/>
            <person name="Thomas B.C."/>
            <person name="Singh A."/>
            <person name="Wilkins M.J."/>
            <person name="Karaoz U."/>
            <person name="Brodie E.L."/>
            <person name="Williams K.H."/>
            <person name="Hubbard S.S."/>
            <person name="Banfield J.F."/>
        </authorList>
    </citation>
    <scope>NUCLEOTIDE SEQUENCE [LARGE SCALE GENOMIC DNA]</scope>
</reference>
<proteinExistence type="inferred from homology"/>
<dbReference type="GO" id="GO:0022625">
    <property type="term" value="C:cytosolic large ribosomal subunit"/>
    <property type="evidence" value="ECO:0007669"/>
    <property type="project" value="TreeGrafter"/>
</dbReference>
<keyword evidence="3 7" id="KW-0699">rRNA-binding</keyword>
<evidence type="ECO:0000256" key="5">
    <source>
        <dbReference type="ARBA" id="ARBA00022980"/>
    </source>
</evidence>
<feature type="domain" description="Large ribosomal subunit protein uL11 C-terminal" evidence="10">
    <location>
        <begin position="71"/>
        <end position="139"/>
    </location>
</feature>
<evidence type="ECO:0000313" key="12">
    <source>
        <dbReference type="EMBL" id="OGZ24887.1"/>
    </source>
</evidence>